<keyword evidence="2" id="KW-0472">Membrane</keyword>
<feature type="transmembrane region" description="Helical" evidence="2">
    <location>
        <begin position="42"/>
        <end position="68"/>
    </location>
</feature>
<evidence type="ECO:0000256" key="2">
    <source>
        <dbReference type="SAM" id="Phobius"/>
    </source>
</evidence>
<dbReference type="AlphaFoldDB" id="T1IRS8"/>
<keyword evidence="4" id="KW-1185">Reference proteome</keyword>
<keyword evidence="2" id="KW-1133">Transmembrane helix</keyword>
<evidence type="ECO:0008006" key="5">
    <source>
        <dbReference type="Google" id="ProtNLM"/>
    </source>
</evidence>
<dbReference type="EnsemblMetazoa" id="SMAR003777-RA">
    <property type="protein sequence ID" value="SMAR003777-PA"/>
    <property type="gene ID" value="SMAR003777"/>
</dbReference>
<keyword evidence="2" id="KW-0812">Transmembrane</keyword>
<feature type="transmembrane region" description="Helical" evidence="2">
    <location>
        <begin position="88"/>
        <end position="107"/>
    </location>
</feature>
<feature type="compositionally biased region" description="Polar residues" evidence="1">
    <location>
        <begin position="484"/>
        <end position="493"/>
    </location>
</feature>
<feature type="transmembrane region" description="Helical" evidence="2">
    <location>
        <begin position="119"/>
        <end position="142"/>
    </location>
</feature>
<name>T1IRS8_STRMM</name>
<evidence type="ECO:0000313" key="4">
    <source>
        <dbReference type="Proteomes" id="UP000014500"/>
    </source>
</evidence>
<organism evidence="3 4">
    <name type="scientific">Strigamia maritima</name>
    <name type="common">European centipede</name>
    <name type="synonym">Geophilus maritimus</name>
    <dbReference type="NCBI Taxonomy" id="126957"/>
    <lineage>
        <taxon>Eukaryota</taxon>
        <taxon>Metazoa</taxon>
        <taxon>Ecdysozoa</taxon>
        <taxon>Arthropoda</taxon>
        <taxon>Myriapoda</taxon>
        <taxon>Chilopoda</taxon>
        <taxon>Pleurostigmophora</taxon>
        <taxon>Geophilomorpha</taxon>
        <taxon>Linotaeniidae</taxon>
        <taxon>Strigamia</taxon>
    </lineage>
</organism>
<feature type="transmembrane region" description="Helical" evidence="2">
    <location>
        <begin position="171"/>
        <end position="190"/>
    </location>
</feature>
<evidence type="ECO:0000256" key="1">
    <source>
        <dbReference type="SAM" id="MobiDB-lite"/>
    </source>
</evidence>
<feature type="region of interest" description="Disordered" evidence="1">
    <location>
        <begin position="387"/>
        <end position="428"/>
    </location>
</feature>
<dbReference type="EMBL" id="JH431380">
    <property type="status" value="NOT_ANNOTATED_CDS"/>
    <property type="molecule type" value="Genomic_DNA"/>
</dbReference>
<reference evidence="3" key="2">
    <citation type="submission" date="2015-02" db="UniProtKB">
        <authorList>
            <consortium name="EnsemblMetazoa"/>
        </authorList>
    </citation>
    <scope>IDENTIFICATION</scope>
</reference>
<accession>T1IRS8</accession>
<proteinExistence type="predicted"/>
<protein>
    <recommendedName>
        <fullName evidence="5">G-protein coupled receptors family 2 profile 2 domain-containing protein</fullName>
    </recommendedName>
</protein>
<evidence type="ECO:0000313" key="3">
    <source>
        <dbReference type="EnsemblMetazoa" id="SMAR003777-PA"/>
    </source>
</evidence>
<dbReference type="HOGENOM" id="CLU_529277_0_0_1"/>
<dbReference type="Proteomes" id="UP000014500">
    <property type="component" value="Unassembled WGS sequence"/>
</dbReference>
<feature type="transmembrane region" description="Helical" evidence="2">
    <location>
        <begin position="197"/>
        <end position="216"/>
    </location>
</feature>
<reference evidence="4" key="1">
    <citation type="submission" date="2011-05" db="EMBL/GenBank/DDBJ databases">
        <authorList>
            <person name="Richards S.R."/>
            <person name="Qu J."/>
            <person name="Jiang H."/>
            <person name="Jhangiani S.N."/>
            <person name="Agravi P."/>
            <person name="Goodspeed R."/>
            <person name="Gross S."/>
            <person name="Mandapat C."/>
            <person name="Jackson L."/>
            <person name="Mathew T."/>
            <person name="Pu L."/>
            <person name="Thornton R."/>
            <person name="Saada N."/>
            <person name="Wilczek-Boney K.B."/>
            <person name="Lee S."/>
            <person name="Kovar C."/>
            <person name="Wu Y."/>
            <person name="Scherer S.E."/>
            <person name="Worley K.C."/>
            <person name="Muzny D.M."/>
            <person name="Gibbs R."/>
        </authorList>
    </citation>
    <scope>NUCLEOTIDE SEQUENCE</scope>
    <source>
        <strain evidence="4">Brora</strain>
    </source>
</reference>
<sequence length="515" mass="57620">MLQKNSSRGFNFKTSGLFWIRWYHGVISLCNQDIVKNGMVSIYCNSVAILFSASLFLSPVCLELMIYLELTHLHQMQNVQTKIILISWGIPLLVTGATLAAQSQAGFQFKSWWIQIGDVYFYGFVITVIILSMLYMSLYLIVSAELRHVKLDKSHKGEIIIRSGRVLPHSLAVQLIHVTLTIAAILYINIPQLSIRYFLSTSIVITGVVVFLLYGIGDCICTYCCCEGDFSTDEISPEPEAMTITKFDPSEDCLMENNIESLMKNDRRYRTKRVLKLTEGKMKKSEDLLPDVASNQIPKIHHITQTEDQNDDDNNTHCEIMPLTCVHDIPHLASTSCDAKPADEPEDHNTTLLTFKMNPKRYTLPPLISEFKGRTFGNLGTLLESPLEDELTSSQSKKKPPPVKPKPGKCFLRGTQPSNGENRSHKANRVTFGPVFNVPIENEGNYGDKVTLPPPLRFKDPSPGLLKTPRQFPPTVLKLDSIFTGSSLCSGNSPEEDSECTSREVSSPDSHDTAV</sequence>
<feature type="region of interest" description="Disordered" evidence="1">
    <location>
        <begin position="484"/>
        <end position="515"/>
    </location>
</feature>